<evidence type="ECO:0000259" key="17">
    <source>
        <dbReference type="Pfam" id="PF13614"/>
    </source>
</evidence>
<dbReference type="Pfam" id="PF23607">
    <property type="entry name" value="WZC_N"/>
    <property type="match status" value="1"/>
</dbReference>
<dbReference type="InterPro" id="IPR005700">
    <property type="entry name" value="EPS_ExoP-like"/>
</dbReference>
<dbReference type="EMBL" id="SNVI01000002">
    <property type="protein sequence ID" value="TFE42156.1"/>
    <property type="molecule type" value="Genomic_DNA"/>
</dbReference>
<evidence type="ECO:0000256" key="15">
    <source>
        <dbReference type="SAM" id="Phobius"/>
    </source>
</evidence>
<keyword evidence="12" id="KW-0829">Tyrosine-protein kinase</keyword>
<dbReference type="NCBIfam" id="TIGR01005">
    <property type="entry name" value="eps_transp_fam"/>
    <property type="match status" value="1"/>
</dbReference>
<evidence type="ECO:0000256" key="14">
    <source>
        <dbReference type="SAM" id="Coils"/>
    </source>
</evidence>
<gene>
    <name evidence="19" type="ORF">E2553_36755</name>
</gene>
<comment type="catalytic activity">
    <reaction evidence="13">
        <text>L-tyrosyl-[protein] + ATP = O-phospho-L-tyrosyl-[protein] + ADP + H(+)</text>
        <dbReference type="Rhea" id="RHEA:10596"/>
        <dbReference type="Rhea" id="RHEA-COMP:10136"/>
        <dbReference type="Rhea" id="RHEA-COMP:20101"/>
        <dbReference type="ChEBI" id="CHEBI:15378"/>
        <dbReference type="ChEBI" id="CHEBI:30616"/>
        <dbReference type="ChEBI" id="CHEBI:46858"/>
        <dbReference type="ChEBI" id="CHEBI:61978"/>
        <dbReference type="ChEBI" id="CHEBI:456216"/>
    </reaction>
</comment>
<evidence type="ECO:0000256" key="11">
    <source>
        <dbReference type="ARBA" id="ARBA00023136"/>
    </source>
</evidence>
<keyword evidence="10 15" id="KW-1133">Transmembrane helix</keyword>
<evidence type="ECO:0000256" key="2">
    <source>
        <dbReference type="ARBA" id="ARBA00008883"/>
    </source>
</evidence>
<organism evidence="19 20">
    <name type="scientific">Paraburkholderia dipogonis</name>
    <dbReference type="NCBI Taxonomy" id="1211383"/>
    <lineage>
        <taxon>Bacteria</taxon>
        <taxon>Pseudomonadati</taxon>
        <taxon>Pseudomonadota</taxon>
        <taxon>Betaproteobacteria</taxon>
        <taxon>Burkholderiales</taxon>
        <taxon>Burkholderiaceae</taxon>
        <taxon>Paraburkholderia</taxon>
    </lineage>
</organism>
<evidence type="ECO:0000256" key="1">
    <source>
        <dbReference type="ARBA" id="ARBA00004429"/>
    </source>
</evidence>
<evidence type="ECO:0000259" key="16">
    <source>
        <dbReference type="Pfam" id="PF02706"/>
    </source>
</evidence>
<evidence type="ECO:0000256" key="3">
    <source>
        <dbReference type="ARBA" id="ARBA00022475"/>
    </source>
</evidence>
<dbReference type="GO" id="GO:0004715">
    <property type="term" value="F:non-membrane spanning protein tyrosine kinase activity"/>
    <property type="evidence" value="ECO:0007669"/>
    <property type="project" value="UniProtKB-EC"/>
</dbReference>
<keyword evidence="5 19" id="KW-0808">Transferase</keyword>
<dbReference type="Gene3D" id="3.40.50.300">
    <property type="entry name" value="P-loop containing nucleotide triphosphate hydrolases"/>
    <property type="match status" value="1"/>
</dbReference>
<dbReference type="CDD" id="cd05387">
    <property type="entry name" value="BY-kinase"/>
    <property type="match status" value="1"/>
</dbReference>
<dbReference type="AlphaFoldDB" id="A0A4Y8MX76"/>
<proteinExistence type="inferred from homology"/>
<feature type="domain" description="Tyrosine-protein kinase G-rich" evidence="18">
    <location>
        <begin position="393"/>
        <end position="471"/>
    </location>
</feature>
<feature type="coiled-coil region" evidence="14">
    <location>
        <begin position="279"/>
        <end position="320"/>
    </location>
</feature>
<protein>
    <submittedName>
        <fullName evidence="19">Polysaccharide biosynthesis tyrosine autokinase</fullName>
        <ecNumber evidence="19">2.7.10.2</ecNumber>
    </submittedName>
</protein>
<dbReference type="InterPro" id="IPR027417">
    <property type="entry name" value="P-loop_NTPase"/>
</dbReference>
<dbReference type="PANTHER" id="PTHR32309">
    <property type="entry name" value="TYROSINE-PROTEIN KINASE"/>
    <property type="match status" value="1"/>
</dbReference>
<evidence type="ECO:0000256" key="13">
    <source>
        <dbReference type="ARBA" id="ARBA00053015"/>
    </source>
</evidence>
<dbReference type="EC" id="2.7.10.2" evidence="19"/>
<evidence type="ECO:0000256" key="12">
    <source>
        <dbReference type="ARBA" id="ARBA00023137"/>
    </source>
</evidence>
<feature type="domain" description="AAA" evidence="17">
    <location>
        <begin position="558"/>
        <end position="687"/>
    </location>
</feature>
<dbReference type="Proteomes" id="UP000297385">
    <property type="component" value="Unassembled WGS sequence"/>
</dbReference>
<feature type="domain" description="Polysaccharide chain length determinant N-terminal" evidence="16">
    <location>
        <begin position="16"/>
        <end position="110"/>
    </location>
</feature>
<evidence type="ECO:0000313" key="19">
    <source>
        <dbReference type="EMBL" id="TFE42156.1"/>
    </source>
</evidence>
<dbReference type="GO" id="GO:0005524">
    <property type="term" value="F:ATP binding"/>
    <property type="evidence" value="ECO:0007669"/>
    <property type="project" value="UniProtKB-KW"/>
</dbReference>
<keyword evidence="7" id="KW-0547">Nucleotide-binding</keyword>
<dbReference type="Pfam" id="PF02706">
    <property type="entry name" value="Wzz"/>
    <property type="match status" value="1"/>
</dbReference>
<keyword evidence="9" id="KW-0067">ATP-binding</keyword>
<feature type="transmembrane region" description="Helical" evidence="15">
    <location>
        <begin position="450"/>
        <end position="469"/>
    </location>
</feature>
<evidence type="ECO:0000259" key="18">
    <source>
        <dbReference type="Pfam" id="PF13807"/>
    </source>
</evidence>
<keyword evidence="4" id="KW-0997">Cell inner membrane</keyword>
<dbReference type="PANTHER" id="PTHR32309:SF32">
    <property type="entry name" value="TYROSINE-PROTEIN KINASE ETK-RELATED"/>
    <property type="match status" value="1"/>
</dbReference>
<reference evidence="19 20" key="1">
    <citation type="submission" date="2019-03" db="EMBL/GenBank/DDBJ databases">
        <title>Complete Genome Sequence of Paraburkholderia dipogonis ICMP 19430T, a Nitrogen-fixing Symbiont of the South African Invasive Legume Dipogon lignosus in New Zealand.</title>
        <authorList>
            <person name="De Meyer S.E."/>
        </authorList>
    </citation>
    <scope>NUCLEOTIDE SEQUENCE [LARGE SCALE GENOMIC DNA]</scope>
    <source>
        <strain evidence="19 20">ICMP 19430</strain>
    </source>
</reference>
<dbReference type="Pfam" id="PF13807">
    <property type="entry name" value="GNVR"/>
    <property type="match status" value="1"/>
</dbReference>
<dbReference type="SUPFAM" id="SSF52540">
    <property type="entry name" value="P-loop containing nucleoside triphosphate hydrolases"/>
    <property type="match status" value="1"/>
</dbReference>
<evidence type="ECO:0000256" key="10">
    <source>
        <dbReference type="ARBA" id="ARBA00022989"/>
    </source>
</evidence>
<evidence type="ECO:0000256" key="4">
    <source>
        <dbReference type="ARBA" id="ARBA00022519"/>
    </source>
</evidence>
<dbReference type="InterPro" id="IPR003856">
    <property type="entry name" value="LPS_length_determ_N"/>
</dbReference>
<dbReference type="InterPro" id="IPR025669">
    <property type="entry name" value="AAA_dom"/>
</dbReference>
<evidence type="ECO:0000256" key="6">
    <source>
        <dbReference type="ARBA" id="ARBA00022692"/>
    </source>
</evidence>
<dbReference type="InterPro" id="IPR032807">
    <property type="entry name" value="GNVR"/>
</dbReference>
<sequence>MKLKYQASEGLSERNDEFDPGSIIDTLINHRKMIAAITMAFILVGALYAFCATPIYRASISIRVEDNSPTALPDSKDLVRNASSLFQEKSSAESEMQILRSKAIAMQTVDYLKLYIEAEPKRLPVLGGLIARHTDTRMTPGIFGWGGFVWGDESISVSTFEVPRKQEGNAYTVTALTGGQYQLRGPGLEQPVTGRVGVDEQFETSHGPVNLLVSKLDGESGAEFKLTRHSRQQALEQLQKGLQVDEQGNKSNVLGVMLEGRDPVLVTNILNDIGAVYVRQNVNEKGANAEKSLNYLEQQLPGAKRQMEQAEEAYNTYRNSHGLLDADEESRLILRQATEADSRLYDLKRQRQDLMAHLTAEHPSVVAIDQQIASTNKYVESLAARVKSMPTAEQGAIRLMRDMRMSSDMYSALRSNIDTLRLVKAGQSASVQLLDTADVPERPVKPAKTLVLLISAVLGLFVAIGLAFLRDYLFKGEADPEELESRTGLTVYATIPVSDQQEQLTQKMAIRGPEKLALAFRYPMDPAVEALRTMRAALQFALNGERNNVVMLAGPLPGIGKSFLSANLGTLLASGGKRVLLVDGDLRRGHLNQYFGLQRGAGLADLITGERSLEDTVHKEVLPNLDVLQCGEYPHDPAELLLSANFRATIRAASEQYDIVLLDAPAILAVSDTVTMAPVADSIFMVARFADTRAGEISESVKRLAQTGSKVEGILLNGFKVSRGNYAQSRRYGGYAYDAYYSDSVTK</sequence>
<dbReference type="InterPro" id="IPR050445">
    <property type="entry name" value="Bact_polysacc_biosynth/exp"/>
</dbReference>
<dbReference type="NCBIfam" id="TIGR01007">
    <property type="entry name" value="eps_fam"/>
    <property type="match status" value="1"/>
</dbReference>
<evidence type="ECO:0000256" key="7">
    <source>
        <dbReference type="ARBA" id="ARBA00022741"/>
    </source>
</evidence>
<evidence type="ECO:0000256" key="8">
    <source>
        <dbReference type="ARBA" id="ARBA00022777"/>
    </source>
</evidence>
<evidence type="ECO:0000256" key="5">
    <source>
        <dbReference type="ARBA" id="ARBA00022679"/>
    </source>
</evidence>
<dbReference type="GO" id="GO:0005886">
    <property type="term" value="C:plasma membrane"/>
    <property type="evidence" value="ECO:0007669"/>
    <property type="project" value="UniProtKB-SubCell"/>
</dbReference>
<dbReference type="GeneID" id="97304715"/>
<comment type="subcellular location">
    <subcellularLocation>
        <location evidence="1">Cell inner membrane</location>
        <topology evidence="1">Multi-pass membrane protein</topology>
    </subcellularLocation>
</comment>
<dbReference type="InterPro" id="IPR005702">
    <property type="entry name" value="Wzc-like_C"/>
</dbReference>
<keyword evidence="11 15" id="KW-0472">Membrane</keyword>
<feature type="transmembrane region" description="Helical" evidence="15">
    <location>
        <begin position="33"/>
        <end position="56"/>
    </location>
</feature>
<evidence type="ECO:0000256" key="9">
    <source>
        <dbReference type="ARBA" id="ARBA00022840"/>
    </source>
</evidence>
<dbReference type="RefSeq" id="WP_134465423.1">
    <property type="nucleotide sequence ID" value="NZ_JBHMFL010000155.1"/>
</dbReference>
<keyword evidence="6 15" id="KW-0812">Transmembrane</keyword>
<dbReference type="Pfam" id="PF13614">
    <property type="entry name" value="AAA_31"/>
    <property type="match status" value="1"/>
</dbReference>
<keyword evidence="14" id="KW-0175">Coiled coil</keyword>
<comment type="caution">
    <text evidence="19">The sequence shown here is derived from an EMBL/GenBank/DDBJ whole genome shotgun (WGS) entry which is preliminary data.</text>
</comment>
<accession>A0A4Y8MX76</accession>
<name>A0A4Y8MX76_9BURK</name>
<keyword evidence="8 19" id="KW-0418">Kinase</keyword>
<keyword evidence="3" id="KW-1003">Cell membrane</keyword>
<comment type="similarity">
    <text evidence="2">Belongs to the etk/wzc family.</text>
</comment>
<evidence type="ECO:0000313" key="20">
    <source>
        <dbReference type="Proteomes" id="UP000297385"/>
    </source>
</evidence>